<sequence>MPPLKTRRRRKSFARQSDRSPPQPVDQYTALTSQNRLQGSVLQRSDSMDSAQITTISRWRNIKSELQVTVFAPDQGQIDFDKGESETFASECTLISDSGIIIVLMIIDRHPIWIHYGNNDSTSSPRRDHFEAESTPSENRLRIASAPSPAAATRAPARPRPVCVTRPGGVRVSARHCSGISAGVRGGRDNGGALSLSRPRGTPETMAGRTGRGGGRRAPPRR</sequence>
<keyword evidence="3" id="KW-1185">Reference proteome</keyword>
<accession>A0A4C1VZE4</accession>
<organism evidence="2 3">
    <name type="scientific">Eumeta variegata</name>
    <name type="common">Bagworm moth</name>
    <name type="synonym">Eumeta japonica</name>
    <dbReference type="NCBI Taxonomy" id="151549"/>
    <lineage>
        <taxon>Eukaryota</taxon>
        <taxon>Metazoa</taxon>
        <taxon>Ecdysozoa</taxon>
        <taxon>Arthropoda</taxon>
        <taxon>Hexapoda</taxon>
        <taxon>Insecta</taxon>
        <taxon>Pterygota</taxon>
        <taxon>Neoptera</taxon>
        <taxon>Endopterygota</taxon>
        <taxon>Lepidoptera</taxon>
        <taxon>Glossata</taxon>
        <taxon>Ditrysia</taxon>
        <taxon>Tineoidea</taxon>
        <taxon>Psychidae</taxon>
        <taxon>Oiketicinae</taxon>
        <taxon>Eumeta</taxon>
    </lineage>
</organism>
<feature type="compositionally biased region" description="Low complexity" evidence="1">
    <location>
        <begin position="144"/>
        <end position="166"/>
    </location>
</feature>
<protein>
    <submittedName>
        <fullName evidence="2">Uncharacterized protein</fullName>
    </submittedName>
</protein>
<evidence type="ECO:0000313" key="2">
    <source>
        <dbReference type="EMBL" id="GBP43195.1"/>
    </source>
</evidence>
<feature type="region of interest" description="Disordered" evidence="1">
    <location>
        <begin position="1"/>
        <end position="32"/>
    </location>
</feature>
<feature type="compositionally biased region" description="Basic residues" evidence="1">
    <location>
        <begin position="1"/>
        <end position="13"/>
    </location>
</feature>
<dbReference type="EMBL" id="BGZK01000431">
    <property type="protein sequence ID" value="GBP43195.1"/>
    <property type="molecule type" value="Genomic_DNA"/>
</dbReference>
<gene>
    <name evidence="2" type="ORF">EVAR_26873_1</name>
</gene>
<feature type="region of interest" description="Disordered" evidence="1">
    <location>
        <begin position="118"/>
        <end position="166"/>
    </location>
</feature>
<feature type="region of interest" description="Disordered" evidence="1">
    <location>
        <begin position="180"/>
        <end position="222"/>
    </location>
</feature>
<comment type="caution">
    <text evidence="2">The sequence shown here is derived from an EMBL/GenBank/DDBJ whole genome shotgun (WGS) entry which is preliminary data.</text>
</comment>
<reference evidence="2 3" key="1">
    <citation type="journal article" date="2019" name="Commun. Biol.">
        <title>The bagworm genome reveals a unique fibroin gene that provides high tensile strength.</title>
        <authorList>
            <person name="Kono N."/>
            <person name="Nakamura H."/>
            <person name="Ohtoshi R."/>
            <person name="Tomita M."/>
            <person name="Numata K."/>
            <person name="Arakawa K."/>
        </authorList>
    </citation>
    <scope>NUCLEOTIDE SEQUENCE [LARGE SCALE GENOMIC DNA]</scope>
</reference>
<evidence type="ECO:0000256" key="1">
    <source>
        <dbReference type="SAM" id="MobiDB-lite"/>
    </source>
</evidence>
<dbReference type="Proteomes" id="UP000299102">
    <property type="component" value="Unassembled WGS sequence"/>
</dbReference>
<name>A0A4C1VZE4_EUMVA</name>
<proteinExistence type="predicted"/>
<evidence type="ECO:0000313" key="3">
    <source>
        <dbReference type="Proteomes" id="UP000299102"/>
    </source>
</evidence>
<dbReference type="AlphaFoldDB" id="A0A4C1VZE4"/>